<comment type="caution">
    <text evidence="2">The sequence shown here is derived from an EMBL/GenBank/DDBJ whole genome shotgun (WGS) entry which is preliminary data.</text>
</comment>
<gene>
    <name evidence="2" type="ORF">MAE01_30730</name>
</gene>
<evidence type="ECO:0000256" key="1">
    <source>
        <dbReference type="SAM" id="Phobius"/>
    </source>
</evidence>
<name>A0A511AQC6_9MICO</name>
<accession>A0A511AQC6</accession>
<protein>
    <submittedName>
        <fullName evidence="2">Uncharacterized protein</fullName>
    </submittedName>
</protein>
<organism evidence="2 3">
    <name type="scientific">Microbacterium aerolatum</name>
    <dbReference type="NCBI Taxonomy" id="153731"/>
    <lineage>
        <taxon>Bacteria</taxon>
        <taxon>Bacillati</taxon>
        <taxon>Actinomycetota</taxon>
        <taxon>Actinomycetes</taxon>
        <taxon>Micrococcales</taxon>
        <taxon>Microbacteriaceae</taxon>
        <taxon>Microbacterium</taxon>
    </lineage>
</organism>
<evidence type="ECO:0000313" key="3">
    <source>
        <dbReference type="Proteomes" id="UP000321225"/>
    </source>
</evidence>
<sequence>MTRTGTHPLDPVRTHRRLVRLGYVLLALGPALALAHLVSDTQSTDAAWWTYTVASYDVALIMVIGAVALILRTSPHPVAGTNHRDTGP</sequence>
<keyword evidence="1" id="KW-0472">Membrane</keyword>
<evidence type="ECO:0000313" key="2">
    <source>
        <dbReference type="EMBL" id="GEK87897.1"/>
    </source>
</evidence>
<feature type="transmembrane region" description="Helical" evidence="1">
    <location>
        <begin position="51"/>
        <end position="71"/>
    </location>
</feature>
<keyword evidence="1" id="KW-1133">Transmembrane helix</keyword>
<keyword evidence="1" id="KW-0812">Transmembrane</keyword>
<proteinExistence type="predicted"/>
<dbReference type="AlphaFoldDB" id="A0A511AQC6"/>
<dbReference type="Proteomes" id="UP000321225">
    <property type="component" value="Unassembled WGS sequence"/>
</dbReference>
<dbReference type="EMBL" id="BJUW01000022">
    <property type="protein sequence ID" value="GEK87897.1"/>
    <property type="molecule type" value="Genomic_DNA"/>
</dbReference>
<keyword evidence="3" id="KW-1185">Reference proteome</keyword>
<reference evidence="2 3" key="1">
    <citation type="submission" date="2019-07" db="EMBL/GenBank/DDBJ databases">
        <title>Whole genome shotgun sequence of Microbacterium aerolatum NBRC 103071.</title>
        <authorList>
            <person name="Hosoyama A."/>
            <person name="Uohara A."/>
            <person name="Ohji S."/>
            <person name="Ichikawa N."/>
        </authorList>
    </citation>
    <scope>NUCLEOTIDE SEQUENCE [LARGE SCALE GENOMIC DNA]</scope>
    <source>
        <strain evidence="2 3">NBRC 103071</strain>
    </source>
</reference>
<feature type="transmembrane region" description="Helical" evidence="1">
    <location>
        <begin position="21"/>
        <end position="39"/>
    </location>
</feature>